<dbReference type="AlphaFoldDB" id="A0A0E9U7J2"/>
<proteinExistence type="predicted"/>
<protein>
    <submittedName>
        <fullName evidence="1">Uncharacterized protein</fullName>
    </submittedName>
</protein>
<dbReference type="EMBL" id="GBXM01046860">
    <property type="protein sequence ID" value="JAH61717.1"/>
    <property type="molecule type" value="Transcribed_RNA"/>
</dbReference>
<reference evidence="1" key="2">
    <citation type="journal article" date="2015" name="Fish Shellfish Immunol.">
        <title>Early steps in the European eel (Anguilla anguilla)-Vibrio vulnificus interaction in the gills: Role of the RtxA13 toxin.</title>
        <authorList>
            <person name="Callol A."/>
            <person name="Pajuelo D."/>
            <person name="Ebbesson L."/>
            <person name="Teles M."/>
            <person name="MacKenzie S."/>
            <person name="Amaro C."/>
        </authorList>
    </citation>
    <scope>NUCLEOTIDE SEQUENCE</scope>
</reference>
<sequence length="51" mass="5697">MCLDIGLLFTCTAVAEKISFTDLHNMGYPSRFCFCLSTTAVNLSAFRLIPY</sequence>
<accession>A0A0E9U7J2</accession>
<organism evidence="1">
    <name type="scientific">Anguilla anguilla</name>
    <name type="common">European freshwater eel</name>
    <name type="synonym">Muraena anguilla</name>
    <dbReference type="NCBI Taxonomy" id="7936"/>
    <lineage>
        <taxon>Eukaryota</taxon>
        <taxon>Metazoa</taxon>
        <taxon>Chordata</taxon>
        <taxon>Craniata</taxon>
        <taxon>Vertebrata</taxon>
        <taxon>Euteleostomi</taxon>
        <taxon>Actinopterygii</taxon>
        <taxon>Neopterygii</taxon>
        <taxon>Teleostei</taxon>
        <taxon>Anguilliformes</taxon>
        <taxon>Anguillidae</taxon>
        <taxon>Anguilla</taxon>
    </lineage>
</organism>
<reference evidence="1" key="1">
    <citation type="submission" date="2014-11" db="EMBL/GenBank/DDBJ databases">
        <authorList>
            <person name="Amaro Gonzalez C."/>
        </authorList>
    </citation>
    <scope>NUCLEOTIDE SEQUENCE</scope>
</reference>
<name>A0A0E9U7J2_ANGAN</name>
<evidence type="ECO:0000313" key="1">
    <source>
        <dbReference type="EMBL" id="JAH61717.1"/>
    </source>
</evidence>